<dbReference type="GeneID" id="19488300"/>
<protein>
    <submittedName>
        <fullName evidence="2">Major tail protein</fullName>
    </submittedName>
</protein>
<gene>
    <name evidence="2" type="ORF">WP2_17</name>
</gene>
<proteinExistence type="predicted"/>
<evidence type="ECO:0000313" key="2">
    <source>
        <dbReference type="EMBL" id="AHZ10889.1"/>
    </source>
</evidence>
<evidence type="ECO:0000313" key="3">
    <source>
        <dbReference type="Proteomes" id="UP000026904"/>
    </source>
</evidence>
<dbReference type="InterPro" id="IPR031772">
    <property type="entry name" value="Gp9_N"/>
</dbReference>
<dbReference type="OrthoDB" id="967at10239"/>
<sequence length="577" mass="65745">MAIYSKVNIYKNTPLQNPLKTIHFASNQARDSHFDKFYTPHVFDGKSVNVAVDRYQFRLDIDYTQAKDYNYLSYENSQISRRYCRVVSIEYVRPNLTIFHTLPDPIMTFCQGNVIPNNAKNVMIDRQHLKQDTYFNNIMMLSTNDDLIKTNSAQYIHQGAELWQSFHVLFTIASDLESKFGTVDKPEYHTSGGSTYDGITSPLNLYVANQTNFNILAGNMKKYPWIWEEVKTVVQVPTQFIDGDDLQDVKIPDLPNVIGIQKFKNGAHSTGFDLNNVKWTTQQLADIFGVDLVEDKHLLRSGYCNIEGYSWDGQQLSFEPQFLNNTIGFQLHAQSNIGFNNDVRIFAKGYKSDGENGIEGLFAGQYLNNAFIFNVFNDVPVMVDNYTNALAKNANRRQLAEDRQITGRANQILNGDNARDRVFNAVSVFGTIASKQGLSAFQDEYEFYRDQKAEFADLALSSPSVSAQTNGNSFQIANGIMGVTIKFSRPSKPEMEQIKKYYRTFGFQWGFVDNVDTIDSMSIMNFLKFSGSWFIPDVDPQLMELIRSTLNIGVQFYQDNGTANPMTQNLANNKRIK</sequence>
<accession>A0A024B2M3</accession>
<dbReference type="KEGG" id="vg:19488300"/>
<dbReference type="Pfam" id="PF16838">
    <property type="entry name" value="Caud_tail_N"/>
    <property type="match status" value="1"/>
</dbReference>
<feature type="domain" description="Tail knob protein gp9 N-terminal" evidence="1">
    <location>
        <begin position="6"/>
        <end position="112"/>
    </location>
</feature>
<dbReference type="Proteomes" id="UP000026904">
    <property type="component" value="Segment"/>
</dbReference>
<dbReference type="EMBL" id="KJ528544">
    <property type="protein sequence ID" value="AHZ10889.1"/>
    <property type="molecule type" value="Genomic_DNA"/>
</dbReference>
<name>A0A024B2M3_9CAUD</name>
<keyword evidence="3" id="KW-1185">Reference proteome</keyword>
<organism evidence="2 3">
    <name type="scientific">Lactococcus phage WP-2</name>
    <dbReference type="NCBI Taxonomy" id="1486423"/>
    <lineage>
        <taxon>Viruses</taxon>
        <taxon>Duplodnaviria</taxon>
        <taxon>Heunggongvirae</taxon>
        <taxon>Uroviricota</taxon>
        <taxon>Caudoviricetes</taxon>
        <taxon>Rountreeviridae</taxon>
        <taxon>Negarvirus</taxon>
        <taxon>Negarvirus WP2</taxon>
    </lineage>
</organism>
<dbReference type="RefSeq" id="YP_009032594.1">
    <property type="nucleotide sequence ID" value="NC_024149.1"/>
</dbReference>
<evidence type="ECO:0000259" key="1">
    <source>
        <dbReference type="Pfam" id="PF16838"/>
    </source>
</evidence>
<reference evidence="2 3" key="1">
    <citation type="journal article" date="2014" name="Gene">
        <title>Comparative genomic analysis of Lactococcus garvieae phage WP-2, a new member of Picovirinae subfamily of Podoviridae.</title>
        <authorList>
            <person name="Ghasemi S.M."/>
            <person name="Bouzari M."/>
            <person name="Yoon B.H."/>
            <person name="Chang H.I."/>
        </authorList>
    </citation>
    <scope>NUCLEOTIDE SEQUENCE [LARGE SCALE GENOMIC DNA]</scope>
    <source>
        <strain evidence="2">WP-2</strain>
    </source>
</reference>